<accession>A0ABD1QR00</accession>
<dbReference type="InterPro" id="IPR000305">
    <property type="entry name" value="GIY-YIG_endonuc"/>
</dbReference>
<evidence type="ECO:0000313" key="3">
    <source>
        <dbReference type="EMBL" id="KAL2478334.1"/>
    </source>
</evidence>
<dbReference type="InterPro" id="IPR035901">
    <property type="entry name" value="GIY-YIG_endonuc_sf"/>
</dbReference>
<dbReference type="AlphaFoldDB" id="A0ABD1QR00"/>
<dbReference type="PROSITE" id="PS50164">
    <property type="entry name" value="GIY_YIG"/>
    <property type="match status" value="1"/>
</dbReference>
<name>A0ABD1QR00_9LAMI</name>
<feature type="domain" description="GIY-YIG" evidence="2">
    <location>
        <begin position="105"/>
        <end position="187"/>
    </location>
</feature>
<comment type="caution">
    <text evidence="3">The sequence shown here is derived from an EMBL/GenBank/DDBJ whole genome shotgun (WGS) entry which is preliminary data.</text>
</comment>
<keyword evidence="4" id="KW-1185">Reference proteome</keyword>
<dbReference type="Pfam" id="PF01541">
    <property type="entry name" value="GIY-YIG"/>
    <property type="match status" value="1"/>
</dbReference>
<dbReference type="InterPro" id="IPR050381">
    <property type="entry name" value="SLX1_endonuclease"/>
</dbReference>
<protein>
    <submittedName>
        <fullName evidence="3">Excinuclease ABC</fullName>
    </submittedName>
</protein>
<sequence length="231" mass="26261">MIKYLLRLCYGALLGPYFTEFRNANWERVPKFLILQRSDFIYPRIMAKATPLSKTFRSLKPHSSLKPIAIHSSNPEKSPQSPSQRLISSSDKPSSSSNSRSSSKRSWSVYLILSTKPPLKTYVGVTSNFSRRLKQHNGELQGGAKATRAGRPWICACLIQGFRNKSKACEFESKWKSVSRKLPRKRKGGEVEKEADNGSMLLLQHRNAALTRVKDLIDCSHLEINWHMNLV</sequence>
<feature type="compositionally biased region" description="Polar residues" evidence="1">
    <location>
        <begin position="71"/>
        <end position="87"/>
    </location>
</feature>
<dbReference type="PANTHER" id="PTHR20208">
    <property type="entry name" value="STRUCTURE-SPECIFIC ENDONUCLEASE SUBUNIT SLX1"/>
    <property type="match status" value="1"/>
</dbReference>
<evidence type="ECO:0000256" key="1">
    <source>
        <dbReference type="SAM" id="MobiDB-lite"/>
    </source>
</evidence>
<evidence type="ECO:0000259" key="2">
    <source>
        <dbReference type="PROSITE" id="PS50164"/>
    </source>
</evidence>
<reference evidence="4" key="1">
    <citation type="submission" date="2024-07" db="EMBL/GenBank/DDBJ databases">
        <title>Two chromosome-level genome assemblies of Korean endemic species Abeliophyllum distichum and Forsythia ovata (Oleaceae).</title>
        <authorList>
            <person name="Jang H."/>
        </authorList>
    </citation>
    <scope>NUCLEOTIDE SEQUENCE [LARGE SCALE GENOMIC DNA]</scope>
</reference>
<evidence type="ECO:0000313" key="4">
    <source>
        <dbReference type="Proteomes" id="UP001604277"/>
    </source>
</evidence>
<dbReference type="EMBL" id="JBFOLJ010000014">
    <property type="protein sequence ID" value="KAL2478334.1"/>
    <property type="molecule type" value="Genomic_DNA"/>
</dbReference>
<feature type="compositionally biased region" description="Low complexity" evidence="1">
    <location>
        <begin position="88"/>
        <end position="102"/>
    </location>
</feature>
<dbReference type="SUPFAM" id="SSF82771">
    <property type="entry name" value="GIY-YIG endonuclease"/>
    <property type="match status" value="1"/>
</dbReference>
<proteinExistence type="predicted"/>
<organism evidence="3 4">
    <name type="scientific">Forsythia ovata</name>
    <dbReference type="NCBI Taxonomy" id="205694"/>
    <lineage>
        <taxon>Eukaryota</taxon>
        <taxon>Viridiplantae</taxon>
        <taxon>Streptophyta</taxon>
        <taxon>Embryophyta</taxon>
        <taxon>Tracheophyta</taxon>
        <taxon>Spermatophyta</taxon>
        <taxon>Magnoliopsida</taxon>
        <taxon>eudicotyledons</taxon>
        <taxon>Gunneridae</taxon>
        <taxon>Pentapetalae</taxon>
        <taxon>asterids</taxon>
        <taxon>lamiids</taxon>
        <taxon>Lamiales</taxon>
        <taxon>Oleaceae</taxon>
        <taxon>Forsythieae</taxon>
        <taxon>Forsythia</taxon>
    </lineage>
</organism>
<dbReference type="Gene3D" id="3.40.1440.10">
    <property type="entry name" value="GIY-YIG endonuclease"/>
    <property type="match status" value="1"/>
</dbReference>
<feature type="region of interest" description="Disordered" evidence="1">
    <location>
        <begin position="67"/>
        <end position="102"/>
    </location>
</feature>
<gene>
    <name evidence="3" type="ORF">Fot_47348</name>
</gene>
<dbReference type="Proteomes" id="UP001604277">
    <property type="component" value="Unassembled WGS sequence"/>
</dbReference>
<dbReference type="PANTHER" id="PTHR20208:SF13">
    <property type="entry name" value="STRUCTURE-SPECIFIC ENDONUCLEASE SUBUNIT SLX1"/>
    <property type="match status" value="1"/>
</dbReference>